<evidence type="ECO:0000256" key="1">
    <source>
        <dbReference type="ARBA" id="ARBA00004651"/>
    </source>
</evidence>
<evidence type="ECO:0000256" key="4">
    <source>
        <dbReference type="ARBA" id="ARBA00022989"/>
    </source>
</evidence>
<evidence type="ECO:0000313" key="10">
    <source>
        <dbReference type="EnsemblMetazoa" id="SCAU015000-PA"/>
    </source>
</evidence>
<keyword evidence="2" id="KW-1003">Cell membrane</keyword>
<reference evidence="10" key="1">
    <citation type="submission" date="2020-05" db="UniProtKB">
        <authorList>
            <consortium name="EnsemblMetazoa"/>
        </authorList>
    </citation>
    <scope>IDENTIFICATION</scope>
    <source>
        <strain evidence="10">USDA</strain>
    </source>
</reference>
<keyword evidence="5 8" id="KW-0472">Membrane</keyword>
<evidence type="ECO:0000256" key="5">
    <source>
        <dbReference type="ARBA" id="ARBA00023136"/>
    </source>
</evidence>
<keyword evidence="3 8" id="KW-0812">Transmembrane</keyword>
<feature type="transmembrane region" description="Helical" evidence="8">
    <location>
        <begin position="570"/>
        <end position="592"/>
    </location>
</feature>
<dbReference type="GO" id="GO:0005886">
    <property type="term" value="C:plasma membrane"/>
    <property type="evidence" value="ECO:0007669"/>
    <property type="project" value="UniProtKB-SubCell"/>
</dbReference>
<comment type="subcellular location">
    <subcellularLocation>
        <location evidence="1">Cell membrane</location>
        <topology evidence="1">Multi-pass membrane protein</topology>
    </subcellularLocation>
</comment>
<keyword evidence="7" id="KW-0325">Glycoprotein</keyword>
<dbReference type="Proteomes" id="UP000095300">
    <property type="component" value="Unassembled WGS sequence"/>
</dbReference>
<evidence type="ECO:0000313" key="11">
    <source>
        <dbReference type="Proteomes" id="UP000095300"/>
    </source>
</evidence>
<evidence type="ECO:0000256" key="3">
    <source>
        <dbReference type="ARBA" id="ARBA00022692"/>
    </source>
</evidence>
<dbReference type="PANTHER" id="PTHR42643:SF41">
    <property type="entry name" value="IONOTROPIC RECEPTOR 20A-RELATED"/>
    <property type="match status" value="1"/>
</dbReference>
<feature type="chain" id="PRO_5016144681" description="Ionotropic receptor" evidence="9">
    <location>
        <begin position="23"/>
        <end position="605"/>
    </location>
</feature>
<dbReference type="InterPro" id="IPR052192">
    <property type="entry name" value="Insect_Ionotropic_Sensory_Rcpt"/>
</dbReference>
<evidence type="ECO:0000256" key="8">
    <source>
        <dbReference type="SAM" id="Phobius"/>
    </source>
</evidence>
<accession>A0A1I8Q901</accession>
<dbReference type="VEuPathDB" id="VectorBase:SCAU015000"/>
<evidence type="ECO:0008006" key="12">
    <source>
        <dbReference type="Google" id="ProtNLM"/>
    </source>
</evidence>
<dbReference type="PANTHER" id="PTHR42643">
    <property type="entry name" value="IONOTROPIC RECEPTOR 20A-RELATED"/>
    <property type="match status" value="1"/>
</dbReference>
<proteinExistence type="predicted"/>
<evidence type="ECO:0000256" key="6">
    <source>
        <dbReference type="ARBA" id="ARBA00023170"/>
    </source>
</evidence>
<keyword evidence="6" id="KW-0675">Receptor</keyword>
<evidence type="ECO:0000256" key="7">
    <source>
        <dbReference type="ARBA" id="ARBA00023180"/>
    </source>
</evidence>
<feature type="signal peptide" evidence="9">
    <location>
        <begin position="1"/>
        <end position="22"/>
    </location>
</feature>
<keyword evidence="11" id="KW-1185">Reference proteome</keyword>
<sequence length="605" mass="69999">MKVLPKLVLGLNITAFFTTLLGVNVDICENNPTSNPKDLPELLKNIYKERYFESMVLLTSHTSLISHSWWNSKAIFEWKVPKIILAPGQEFELRKVFNKDIIAVVFMPSTFDAVLFDSCAQLLNNTRQSRIVVATSDSNMLHDQFQQELLQSSAKYKMARLLLAFLNVNGGELCTHLKLQPYPTYRWQCPTHHGYFYPDYWRNLHRKAVIVYGEQSVPRVFLFKDAMGNIQYSGHIGRLVRLFVQHYNATMQPYQPPVEDNSTFYTKIGVLVKQNLVDIPMTLDYGKDGHWHLNSDFVEVTQVKLMVPCPRPLAIQELYPLMLNFDFFGSLIFCTILFSFLHSLIDAIVGEIVQACYFFLDDKALPSILGQSFKARLSPVCSLKLLYLIMFFTGLHTSLHFAAKMKTLFTTPPYRRHLKDFDELNRSPVKILVYENFFSEPPYPIEKLIITKDYASFQEMQQNFNTSFGYYTTTTTWQIYKRQQQGISHKIFCMYNNLTITSKVLGLRLPSNSELKEPMDELIRRARDLGLMKAWYSMTFGDMLKHNELHLHHGDNVGEASALTASDLNWLWIISALGLMIGTVVFLLENFIGRCCRLYLRSKKD</sequence>
<keyword evidence="4 8" id="KW-1133">Transmembrane helix</keyword>
<dbReference type="AlphaFoldDB" id="A0A1I8Q901"/>
<dbReference type="EnsemblMetazoa" id="SCAU015000-RA">
    <property type="protein sequence ID" value="SCAU015000-PA"/>
    <property type="gene ID" value="SCAU015000"/>
</dbReference>
<keyword evidence="9" id="KW-0732">Signal</keyword>
<evidence type="ECO:0000256" key="9">
    <source>
        <dbReference type="SAM" id="SignalP"/>
    </source>
</evidence>
<protein>
    <recommendedName>
        <fullName evidence="12">Ionotropic receptor</fullName>
    </recommendedName>
</protein>
<name>A0A1I8Q901_STOCA</name>
<evidence type="ECO:0000256" key="2">
    <source>
        <dbReference type="ARBA" id="ARBA00022475"/>
    </source>
</evidence>
<organism evidence="10 11">
    <name type="scientific">Stomoxys calcitrans</name>
    <name type="common">Stable fly</name>
    <name type="synonym">Conops calcitrans</name>
    <dbReference type="NCBI Taxonomy" id="35570"/>
    <lineage>
        <taxon>Eukaryota</taxon>
        <taxon>Metazoa</taxon>
        <taxon>Ecdysozoa</taxon>
        <taxon>Arthropoda</taxon>
        <taxon>Hexapoda</taxon>
        <taxon>Insecta</taxon>
        <taxon>Pterygota</taxon>
        <taxon>Neoptera</taxon>
        <taxon>Endopterygota</taxon>
        <taxon>Diptera</taxon>
        <taxon>Brachycera</taxon>
        <taxon>Muscomorpha</taxon>
        <taxon>Muscoidea</taxon>
        <taxon>Muscidae</taxon>
        <taxon>Stomoxys</taxon>
    </lineage>
</organism>